<dbReference type="GeneID" id="68112523"/>
<accession>A0A6A5BP70</accession>
<name>A0A6A5BP70_NAEFO</name>
<organism evidence="1 2">
    <name type="scientific">Naegleria fowleri</name>
    <name type="common">Brain eating amoeba</name>
    <dbReference type="NCBI Taxonomy" id="5763"/>
    <lineage>
        <taxon>Eukaryota</taxon>
        <taxon>Discoba</taxon>
        <taxon>Heterolobosea</taxon>
        <taxon>Tetramitia</taxon>
        <taxon>Eutetramitia</taxon>
        <taxon>Vahlkampfiidae</taxon>
        <taxon>Naegleria</taxon>
    </lineage>
</organism>
<dbReference type="Proteomes" id="UP000444721">
    <property type="component" value="Unassembled WGS sequence"/>
</dbReference>
<sequence>MPNFITRSFFKSSRTYSSPPYGCWLKGVPSEVVLYHILMFADLKTVVNFFCMNKEYYLSFIEGQCDDDHQNGNTTMVRTADARSGNLEMSNHCDENSRTMLDANEWWYHYCKGLIPSRIYKNTTRDEQELDEISNSREHRKQVVQLLLNYLEILRIDNGKLRFSQPNFSPYKWISFLKDYFAYRYSQQHYKPILDLDEEESHDEDHVSKILLTNDFHSFYNAHTILRGCWETVCSKHELLCVSKNSSTESNDLQTHQGSNITCYHWMAHLTQYSATPENSWNILLGVDNFFNPARTSSSMDIHYTIGTRLHDDEQIYVNKTNSSLQQTPYPISNGIGYCVQTDAPLLNGNTSYSFMDTNDEGDLFGISFYFTPPDTITLKIFGKGRNAEQSCERVEEMCVVNTQIPTDPSTPIFYPAVSLTSGQCVTLLPWNGDLDVLLRHVKALRNKNH</sequence>
<protein>
    <submittedName>
        <fullName evidence="1">Uncharacterized protein</fullName>
    </submittedName>
</protein>
<reference evidence="1 2" key="1">
    <citation type="journal article" date="2019" name="Sci. Rep.">
        <title>Nanopore sequencing improves the draft genome of the human pathogenic amoeba Naegleria fowleri.</title>
        <authorList>
            <person name="Liechti N."/>
            <person name="Schurch N."/>
            <person name="Bruggmann R."/>
            <person name="Wittwer M."/>
        </authorList>
    </citation>
    <scope>NUCLEOTIDE SEQUENCE [LARGE SCALE GENOMIC DNA]</scope>
    <source>
        <strain evidence="1 2">ATCC 30894</strain>
    </source>
</reference>
<dbReference type="EMBL" id="VFQX01000043">
    <property type="protein sequence ID" value="KAF0975978.1"/>
    <property type="molecule type" value="Genomic_DNA"/>
</dbReference>
<evidence type="ECO:0000313" key="1">
    <source>
        <dbReference type="EMBL" id="KAF0975978.1"/>
    </source>
</evidence>
<dbReference type="AlphaFoldDB" id="A0A6A5BP70"/>
<dbReference type="VEuPathDB" id="AmoebaDB:NF0102280"/>
<dbReference type="VEuPathDB" id="AmoebaDB:FDP41_005305"/>
<comment type="caution">
    <text evidence="1">The sequence shown here is derived from an EMBL/GenBank/DDBJ whole genome shotgun (WGS) entry which is preliminary data.</text>
</comment>
<dbReference type="OrthoDB" id="10371216at2759"/>
<keyword evidence="2" id="KW-1185">Reference proteome</keyword>
<evidence type="ECO:0000313" key="2">
    <source>
        <dbReference type="Proteomes" id="UP000444721"/>
    </source>
</evidence>
<dbReference type="VEuPathDB" id="AmoebaDB:NfTy_053140"/>
<proteinExistence type="predicted"/>
<gene>
    <name evidence="1" type="ORF">FDP41_005305</name>
</gene>
<dbReference type="RefSeq" id="XP_044560691.1">
    <property type="nucleotide sequence ID" value="XM_044708816.1"/>
</dbReference>